<dbReference type="Pfam" id="PF01554">
    <property type="entry name" value="MatE"/>
    <property type="match status" value="2"/>
</dbReference>
<dbReference type="GO" id="GO:0042910">
    <property type="term" value="F:xenobiotic transmembrane transporter activity"/>
    <property type="evidence" value="ECO:0007669"/>
    <property type="project" value="InterPro"/>
</dbReference>
<dbReference type="PIRSF" id="PIRSF006603">
    <property type="entry name" value="DinF"/>
    <property type="match status" value="1"/>
</dbReference>
<evidence type="ECO:0000256" key="9">
    <source>
        <dbReference type="ARBA" id="ARBA00031636"/>
    </source>
</evidence>
<evidence type="ECO:0000256" key="6">
    <source>
        <dbReference type="ARBA" id="ARBA00022989"/>
    </source>
</evidence>
<dbReference type="RefSeq" id="WP_015910800.1">
    <property type="nucleotide sequence ID" value="NC_012029.1"/>
</dbReference>
<comment type="subcellular location">
    <subcellularLocation>
        <location evidence="1">Cell membrane</location>
        <topology evidence="1">Multi-pass membrane protein</topology>
    </subcellularLocation>
</comment>
<dbReference type="InterPro" id="IPR050222">
    <property type="entry name" value="MATE_MdtK"/>
</dbReference>
<evidence type="ECO:0000256" key="10">
    <source>
        <dbReference type="SAM" id="Phobius"/>
    </source>
</evidence>
<sequence>MLDVDREAITDGPVGRVLLLLAAPLVAQNLVYVANALVDTFWLGRVSEDAVAAVGLSLPIQSLLGAAVVIAAVGTQILVAQRAGGEDGSGARRVAVNGALVALAVTGAIAVPVVAYPEELVRLLGADPALAGTTATYLAIIVAVLPVGAVGDTVENCFTAYGDTRAVLHVSVVSVLVNLVAAPALIFGVGPVPELGVAGAALGTVLSGIVGFVHILAYAAGIGRDTFRLTRDAFAVDLSVVREVVAVGLPLGGQRGVSELVRVLVVSLVAIAGGAAGVAAYTVGARVATLAVVPALGMQQAAQSMIGQNLGADAPHRARRTTMVGTKLVVVGFLALGAVQFLFAGAIADLLAPDLTATGRSLSVLYLRILAVTYWALGGTYTLLAGFNGASRTRTSFVADLIKYWAIRFPIAVAAVPATATFGAFGAFGVAVAPGLGWGVEAVFWAVAASNVVGFLGLGAYFWYTTRRGMFANAAERASGGDGAGADPADD</sequence>
<evidence type="ECO:0000256" key="3">
    <source>
        <dbReference type="ARBA" id="ARBA00022449"/>
    </source>
</evidence>
<dbReference type="PANTHER" id="PTHR43298:SF2">
    <property type="entry name" value="FMN_FAD EXPORTER YEEO-RELATED"/>
    <property type="match status" value="1"/>
</dbReference>
<accession>B9LR23</accession>
<organism evidence="11 12">
    <name type="scientific">Halorubrum lacusprofundi (strain ATCC 49239 / DSM 5036 / JCM 8891 / ACAM 34)</name>
    <dbReference type="NCBI Taxonomy" id="416348"/>
    <lineage>
        <taxon>Archaea</taxon>
        <taxon>Methanobacteriati</taxon>
        <taxon>Methanobacteriota</taxon>
        <taxon>Stenosarchaea group</taxon>
        <taxon>Halobacteria</taxon>
        <taxon>Halobacteriales</taxon>
        <taxon>Haloferacaceae</taxon>
        <taxon>Halorubrum</taxon>
    </lineage>
</organism>
<keyword evidence="3" id="KW-0050">Antiport</keyword>
<protein>
    <recommendedName>
        <fullName evidence="9">Multidrug-efflux transporter</fullName>
    </recommendedName>
</protein>
<dbReference type="GO" id="GO:0015297">
    <property type="term" value="F:antiporter activity"/>
    <property type="evidence" value="ECO:0007669"/>
    <property type="project" value="UniProtKB-KW"/>
</dbReference>
<dbReference type="InterPro" id="IPR048279">
    <property type="entry name" value="MdtK-like"/>
</dbReference>
<reference evidence="11 12" key="1">
    <citation type="journal article" date="2016" name="Stand. Genomic Sci.">
        <title>Complete genome sequence of the Antarctic Halorubrum lacusprofundi type strain ACAM 34.</title>
        <authorList>
            <person name="Anderson I.J."/>
            <person name="DasSarma P."/>
            <person name="Lucas S."/>
            <person name="Copeland A."/>
            <person name="Lapidus A."/>
            <person name="Del Rio T.G."/>
            <person name="Tice H."/>
            <person name="Dalin E."/>
            <person name="Bruce D.C."/>
            <person name="Goodwin L."/>
            <person name="Pitluck S."/>
            <person name="Sims D."/>
            <person name="Brettin T.S."/>
            <person name="Detter J.C."/>
            <person name="Han C.S."/>
            <person name="Larimer F."/>
            <person name="Hauser L."/>
            <person name="Land M."/>
            <person name="Ivanova N."/>
            <person name="Richardson P."/>
            <person name="Cavicchioli R."/>
            <person name="DasSarma S."/>
            <person name="Woese C.R."/>
            <person name="Kyrpides N.C."/>
        </authorList>
    </citation>
    <scope>NUCLEOTIDE SEQUENCE [LARGE SCALE GENOMIC DNA]</scope>
    <source>
        <strain evidence="12">ATCC 49239 / DSM 5036 / JCM 8891 / ACAM 34</strain>
    </source>
</reference>
<feature type="transmembrane region" description="Helical" evidence="10">
    <location>
        <begin position="405"/>
        <end position="430"/>
    </location>
</feature>
<evidence type="ECO:0000256" key="7">
    <source>
        <dbReference type="ARBA" id="ARBA00023065"/>
    </source>
</evidence>
<keyword evidence="6 10" id="KW-1133">Transmembrane helix</keyword>
<evidence type="ECO:0000256" key="4">
    <source>
        <dbReference type="ARBA" id="ARBA00022475"/>
    </source>
</evidence>
<feature type="transmembrane region" description="Helical" evidence="10">
    <location>
        <begin position="94"/>
        <end position="115"/>
    </location>
</feature>
<feature type="transmembrane region" description="Helical" evidence="10">
    <location>
        <begin position="364"/>
        <end position="384"/>
    </location>
</feature>
<evidence type="ECO:0000313" key="12">
    <source>
        <dbReference type="Proteomes" id="UP000000740"/>
    </source>
</evidence>
<dbReference type="CDD" id="cd12082">
    <property type="entry name" value="MATE_like"/>
    <property type="match status" value="1"/>
</dbReference>
<feature type="transmembrane region" description="Helical" evidence="10">
    <location>
        <begin position="442"/>
        <end position="464"/>
    </location>
</feature>
<feature type="transmembrane region" description="Helical" evidence="10">
    <location>
        <begin position="166"/>
        <end position="189"/>
    </location>
</feature>
<proteinExistence type="predicted"/>
<feature type="transmembrane region" description="Helical" evidence="10">
    <location>
        <begin position="135"/>
        <end position="154"/>
    </location>
</feature>
<evidence type="ECO:0000256" key="8">
    <source>
        <dbReference type="ARBA" id="ARBA00023136"/>
    </source>
</evidence>
<keyword evidence="2" id="KW-0813">Transport</keyword>
<dbReference type="eggNOG" id="arCOG01731">
    <property type="taxonomic scope" value="Archaea"/>
</dbReference>
<evidence type="ECO:0000256" key="1">
    <source>
        <dbReference type="ARBA" id="ARBA00004651"/>
    </source>
</evidence>
<dbReference type="GO" id="GO:0005886">
    <property type="term" value="C:plasma membrane"/>
    <property type="evidence" value="ECO:0007669"/>
    <property type="project" value="UniProtKB-SubCell"/>
</dbReference>
<keyword evidence="12" id="KW-1185">Reference proteome</keyword>
<dbReference type="Proteomes" id="UP000000740">
    <property type="component" value="Chromosome 1"/>
</dbReference>
<dbReference type="EMBL" id="CP001365">
    <property type="protein sequence ID" value="ACM57677.1"/>
    <property type="molecule type" value="Genomic_DNA"/>
</dbReference>
<keyword evidence="5 10" id="KW-0812">Transmembrane</keyword>
<keyword evidence="4" id="KW-1003">Cell membrane</keyword>
<dbReference type="NCBIfam" id="TIGR00797">
    <property type="entry name" value="matE"/>
    <property type="match status" value="1"/>
</dbReference>
<keyword evidence="8 10" id="KW-0472">Membrane</keyword>
<feature type="transmembrane region" description="Helical" evidence="10">
    <location>
        <begin position="17"/>
        <end position="38"/>
    </location>
</feature>
<dbReference type="AlphaFoldDB" id="B9LR23"/>
<dbReference type="GeneID" id="7400620"/>
<evidence type="ECO:0000256" key="5">
    <source>
        <dbReference type="ARBA" id="ARBA00022692"/>
    </source>
</evidence>
<dbReference type="InterPro" id="IPR002528">
    <property type="entry name" value="MATE_fam"/>
</dbReference>
<feature type="transmembrane region" description="Helical" evidence="10">
    <location>
        <begin position="195"/>
        <end position="221"/>
    </location>
</feature>
<feature type="transmembrane region" description="Helical" evidence="10">
    <location>
        <begin position="328"/>
        <end position="352"/>
    </location>
</feature>
<dbReference type="HOGENOM" id="CLU_012893_5_3_2"/>
<feature type="transmembrane region" description="Helical" evidence="10">
    <location>
        <begin position="50"/>
        <end position="73"/>
    </location>
</feature>
<dbReference type="KEGG" id="hla:Hlac_2100"/>
<dbReference type="GO" id="GO:0006811">
    <property type="term" value="P:monoatomic ion transport"/>
    <property type="evidence" value="ECO:0007669"/>
    <property type="project" value="UniProtKB-KW"/>
</dbReference>
<keyword evidence="7" id="KW-0406">Ion transport</keyword>
<name>B9LR23_HALLT</name>
<gene>
    <name evidence="11" type="ordered locus">Hlac_2100</name>
</gene>
<evidence type="ECO:0000313" key="11">
    <source>
        <dbReference type="EMBL" id="ACM57677.1"/>
    </source>
</evidence>
<evidence type="ECO:0000256" key="2">
    <source>
        <dbReference type="ARBA" id="ARBA00022448"/>
    </source>
</evidence>
<dbReference type="PANTHER" id="PTHR43298">
    <property type="entry name" value="MULTIDRUG RESISTANCE PROTEIN NORM-RELATED"/>
    <property type="match status" value="1"/>
</dbReference>